<keyword evidence="3 7" id="KW-1134">Transmembrane beta strand</keyword>
<evidence type="ECO:0000256" key="3">
    <source>
        <dbReference type="ARBA" id="ARBA00022452"/>
    </source>
</evidence>
<dbReference type="InterPro" id="IPR037066">
    <property type="entry name" value="Plug_dom_sf"/>
</dbReference>
<keyword evidence="10" id="KW-1185">Reference proteome</keyword>
<dbReference type="NCBIfam" id="TIGR04057">
    <property type="entry name" value="SusC_RagA_signa"/>
    <property type="match status" value="1"/>
</dbReference>
<dbReference type="NCBIfam" id="TIGR04056">
    <property type="entry name" value="OMP_RagA_SusC"/>
    <property type="match status" value="1"/>
</dbReference>
<evidence type="ECO:0000259" key="8">
    <source>
        <dbReference type="Pfam" id="PF07715"/>
    </source>
</evidence>
<name>A0ABS3YVX2_9BACT</name>
<dbReference type="PROSITE" id="PS52016">
    <property type="entry name" value="TONB_DEPENDENT_REC_3"/>
    <property type="match status" value="1"/>
</dbReference>
<dbReference type="Gene3D" id="2.170.130.10">
    <property type="entry name" value="TonB-dependent receptor, plug domain"/>
    <property type="match status" value="1"/>
</dbReference>
<keyword evidence="9" id="KW-0675">Receptor</keyword>
<evidence type="ECO:0000313" key="9">
    <source>
        <dbReference type="EMBL" id="MBO9202082.1"/>
    </source>
</evidence>
<dbReference type="InterPro" id="IPR012910">
    <property type="entry name" value="Plug_dom"/>
</dbReference>
<dbReference type="EMBL" id="JAGHKO010000004">
    <property type="protein sequence ID" value="MBO9202082.1"/>
    <property type="molecule type" value="Genomic_DNA"/>
</dbReference>
<evidence type="ECO:0000256" key="5">
    <source>
        <dbReference type="ARBA" id="ARBA00023136"/>
    </source>
</evidence>
<dbReference type="Pfam" id="PF13715">
    <property type="entry name" value="CarbopepD_reg_2"/>
    <property type="match status" value="1"/>
</dbReference>
<dbReference type="Gene3D" id="2.60.40.1120">
    <property type="entry name" value="Carboxypeptidase-like, regulatory domain"/>
    <property type="match status" value="1"/>
</dbReference>
<keyword evidence="5 7" id="KW-0472">Membrane</keyword>
<dbReference type="InterPro" id="IPR023996">
    <property type="entry name" value="TonB-dep_OMP_SusC/RagA"/>
</dbReference>
<dbReference type="Pfam" id="PF07715">
    <property type="entry name" value="Plug"/>
    <property type="match status" value="1"/>
</dbReference>
<dbReference type="Proteomes" id="UP000677244">
    <property type="component" value="Unassembled WGS sequence"/>
</dbReference>
<dbReference type="Gene3D" id="2.40.170.20">
    <property type="entry name" value="TonB-dependent receptor, beta-barrel domain"/>
    <property type="match status" value="1"/>
</dbReference>
<comment type="caution">
    <text evidence="9">The sequence shown here is derived from an EMBL/GenBank/DDBJ whole genome shotgun (WGS) entry which is preliminary data.</text>
</comment>
<dbReference type="InterPro" id="IPR023997">
    <property type="entry name" value="TonB-dep_OMP_SusC/RagA_CS"/>
</dbReference>
<sequence>MLLLFVSAAAFAQQKKLTGKITSNSSDSQPVTGATVTARKSKISTVTAPDGTFTFSVPADETTVTISSIGFQTVDVPIGADGNILVSLKTKGFDLNEVVVIGYGTTKRRDVTGAISSVNAATIEKIPVTTVDQALQGRAAGVQITNNDGAPGGNMSVLIRGVGSLASGGNVPLYVIDGYPTNDGINNLNPNDIATIDVLKDASATAVYGVRAANGVVIITTKKGTRNKTQVSVDAYTGFQSKPKQYDILNARDWATLSNNVEAADSTHTYHGLPLWHTPDVLHTVDWQDAMYRKSLTQNYTVAIRGGNDKVQTAVSFGYYNQKGIVLGSYFKRFTTGLNLDFQPTKWLKSSSSVKYTYQDANNPYGTGQLFNLVINPPTLDSGNRLTYQIKDGNGNYGFYNPLQSNVFKFTNPVYTVESNQYENITNYVLATSSLEATVYDGLKLKTNAGVNVKNFSGSFFQPEDSRANAQFPTAAIAAASYRQNMSNNFEWLWENTISYDKTFGDHAINFVAGVSAQKNINTLMGATGIPPNNTTRDLAQMSNVIFDQWGNGKNITTIASQFARVTYQFADKYMITGTIRRDGSSKFEKGHKYGNFPSTAVGWRIKNESFLKDVNWLSDLKLRAGWGRVGNQLPIPIFQYQAWYVGNFPANYNGSSKDNFGYPFDKMYQNGSAQIQAANPDLKWETDEQTDFGLDAAFLDGALTLMVDYFNRDSKDFLLKLQAPAQTGYDYLTRNVGSMNNKGIEIALNYKGNVGKYFQYGAGLTLSKIKNTLTSLTSGTNYVLNYGGVTLVGQGWDEFSRSSVGGPVGEFYGYKSLGIFQTQAEIDALNAKAPGGIYYRAATRPGDRHFADLTGDGVVDAKDRTAIGNPQPKVFGGLNLDGSYKAWDFNLYFYGSFGNKVLNYVESHLESFQKRGSEGVQNVSQEYFDNYWQPNRPSNRYARALPNDDNTLNSVPSDVWVENGSFVKLKNLTVGYTLPSELLNRFSITRFRVYVSTQNLFFITKYSGLDPEIGMQGGTSNMGSNTLPNPTQYGLDNGTYPSSRFFTLGLNLTF</sequence>
<comment type="similarity">
    <text evidence="7">Belongs to the TonB-dependent receptor family.</text>
</comment>
<accession>A0ABS3YVX2</accession>
<dbReference type="RefSeq" id="WP_209140133.1">
    <property type="nucleotide sequence ID" value="NZ_JAGHKO010000004.1"/>
</dbReference>
<evidence type="ECO:0000256" key="6">
    <source>
        <dbReference type="ARBA" id="ARBA00023237"/>
    </source>
</evidence>
<dbReference type="SUPFAM" id="SSF49464">
    <property type="entry name" value="Carboxypeptidase regulatory domain-like"/>
    <property type="match status" value="1"/>
</dbReference>
<keyword evidence="4 7" id="KW-0812">Transmembrane</keyword>
<reference evidence="9 10" key="1">
    <citation type="submission" date="2021-03" db="EMBL/GenBank/DDBJ databases">
        <title>Assistant Professor.</title>
        <authorList>
            <person name="Huq M.A."/>
        </authorList>
    </citation>
    <scope>NUCLEOTIDE SEQUENCE [LARGE SCALE GENOMIC DNA]</scope>
    <source>
        <strain evidence="9 10">MAH-29</strain>
    </source>
</reference>
<feature type="domain" description="TonB-dependent receptor plug" evidence="8">
    <location>
        <begin position="108"/>
        <end position="216"/>
    </location>
</feature>
<protein>
    <submittedName>
        <fullName evidence="9">TonB-dependent receptor</fullName>
    </submittedName>
</protein>
<gene>
    <name evidence="9" type="ORF">J7I42_17490</name>
</gene>
<dbReference type="SUPFAM" id="SSF56935">
    <property type="entry name" value="Porins"/>
    <property type="match status" value="1"/>
</dbReference>
<evidence type="ECO:0000256" key="1">
    <source>
        <dbReference type="ARBA" id="ARBA00004571"/>
    </source>
</evidence>
<comment type="subcellular location">
    <subcellularLocation>
        <location evidence="1 7">Cell outer membrane</location>
        <topology evidence="1 7">Multi-pass membrane protein</topology>
    </subcellularLocation>
</comment>
<organism evidence="9 10">
    <name type="scientific">Niastella soli</name>
    <dbReference type="NCBI Taxonomy" id="2821487"/>
    <lineage>
        <taxon>Bacteria</taxon>
        <taxon>Pseudomonadati</taxon>
        <taxon>Bacteroidota</taxon>
        <taxon>Chitinophagia</taxon>
        <taxon>Chitinophagales</taxon>
        <taxon>Chitinophagaceae</taxon>
        <taxon>Niastella</taxon>
    </lineage>
</organism>
<keyword evidence="6 7" id="KW-0998">Cell outer membrane</keyword>
<evidence type="ECO:0000313" key="10">
    <source>
        <dbReference type="Proteomes" id="UP000677244"/>
    </source>
</evidence>
<evidence type="ECO:0000256" key="4">
    <source>
        <dbReference type="ARBA" id="ARBA00022692"/>
    </source>
</evidence>
<dbReference type="InterPro" id="IPR039426">
    <property type="entry name" value="TonB-dep_rcpt-like"/>
</dbReference>
<evidence type="ECO:0000256" key="7">
    <source>
        <dbReference type="PROSITE-ProRule" id="PRU01360"/>
    </source>
</evidence>
<keyword evidence="2 7" id="KW-0813">Transport</keyword>
<dbReference type="InterPro" id="IPR036942">
    <property type="entry name" value="Beta-barrel_TonB_sf"/>
</dbReference>
<evidence type="ECO:0000256" key="2">
    <source>
        <dbReference type="ARBA" id="ARBA00022448"/>
    </source>
</evidence>
<dbReference type="InterPro" id="IPR008969">
    <property type="entry name" value="CarboxyPept-like_regulatory"/>
</dbReference>
<proteinExistence type="inferred from homology"/>